<sequence length="199" mass="21919">MKNTPWTGRYRAAIPTLYLHHHNSASTPTPRSLTNTRPDKVQASPELRGNPFSSVCHFQPNPLAFAPHFTAVCPPQGHLLVTVYLRLACTAPSPSSHKLQSVLQGALSCLLFTPVCASQHPLLAIKCPVFTTAVSCSGAVSCRQYKYHSVMDFSNTQARLSGVWSCAQRGALLPLSSLIEMTQNQKIMIHKTFPWPHLF</sequence>
<gene>
    <name evidence="2" type="ORF">JZ751_007190</name>
</gene>
<evidence type="ECO:0000256" key="1">
    <source>
        <dbReference type="SAM" id="MobiDB-lite"/>
    </source>
</evidence>
<feature type="region of interest" description="Disordered" evidence="1">
    <location>
        <begin position="22"/>
        <end position="44"/>
    </location>
</feature>
<dbReference type="Proteomes" id="UP000824540">
    <property type="component" value="Unassembled WGS sequence"/>
</dbReference>
<dbReference type="AlphaFoldDB" id="A0A8T2P0D4"/>
<feature type="compositionally biased region" description="Polar residues" evidence="1">
    <location>
        <begin position="24"/>
        <end position="36"/>
    </location>
</feature>
<dbReference type="EMBL" id="JAFBMS010000015">
    <property type="protein sequence ID" value="KAG9346843.1"/>
    <property type="molecule type" value="Genomic_DNA"/>
</dbReference>
<protein>
    <submittedName>
        <fullName evidence="2">Uncharacterized protein</fullName>
    </submittedName>
</protein>
<evidence type="ECO:0000313" key="3">
    <source>
        <dbReference type="Proteomes" id="UP000824540"/>
    </source>
</evidence>
<comment type="caution">
    <text evidence="2">The sequence shown here is derived from an EMBL/GenBank/DDBJ whole genome shotgun (WGS) entry which is preliminary data.</text>
</comment>
<organism evidence="2 3">
    <name type="scientific">Albula glossodonta</name>
    <name type="common">roundjaw bonefish</name>
    <dbReference type="NCBI Taxonomy" id="121402"/>
    <lineage>
        <taxon>Eukaryota</taxon>
        <taxon>Metazoa</taxon>
        <taxon>Chordata</taxon>
        <taxon>Craniata</taxon>
        <taxon>Vertebrata</taxon>
        <taxon>Euteleostomi</taxon>
        <taxon>Actinopterygii</taxon>
        <taxon>Neopterygii</taxon>
        <taxon>Teleostei</taxon>
        <taxon>Albuliformes</taxon>
        <taxon>Albulidae</taxon>
        <taxon>Albula</taxon>
    </lineage>
</organism>
<evidence type="ECO:0000313" key="2">
    <source>
        <dbReference type="EMBL" id="KAG9346843.1"/>
    </source>
</evidence>
<reference evidence="2" key="1">
    <citation type="thesis" date="2021" institute="BYU ScholarsArchive" country="Provo, UT, USA">
        <title>Applications of and Algorithms for Genome Assembly and Genomic Analyses with an Emphasis on Marine Teleosts.</title>
        <authorList>
            <person name="Pickett B.D."/>
        </authorList>
    </citation>
    <scope>NUCLEOTIDE SEQUENCE</scope>
    <source>
        <strain evidence="2">HI-2016</strain>
    </source>
</reference>
<proteinExistence type="predicted"/>
<keyword evidence="3" id="KW-1185">Reference proteome</keyword>
<name>A0A8T2P0D4_9TELE</name>
<accession>A0A8T2P0D4</accession>